<dbReference type="PANTHER" id="PTHR33577">
    <property type="entry name" value="STERIGMATOCYSTIN BIOSYNTHESIS PEROXIDASE STCC-RELATED"/>
    <property type="match status" value="1"/>
</dbReference>
<comment type="cofactor">
    <cofactor evidence="1">
        <name>heme b</name>
        <dbReference type="ChEBI" id="CHEBI:60344"/>
    </cofactor>
</comment>
<feature type="domain" description="Heme haloperoxidase family profile" evidence="9">
    <location>
        <begin position="107"/>
        <end position="354"/>
    </location>
</feature>
<dbReference type="GO" id="GO:0004601">
    <property type="term" value="F:peroxidase activity"/>
    <property type="evidence" value="ECO:0007669"/>
    <property type="project" value="UniProtKB-KW"/>
</dbReference>
<keyword evidence="8" id="KW-0732">Signal</keyword>
<keyword evidence="5" id="KW-0560">Oxidoreductase</keyword>
<dbReference type="InterPro" id="IPR036851">
    <property type="entry name" value="Chloroperoxidase-like_sf"/>
</dbReference>
<dbReference type="SUPFAM" id="SSF47571">
    <property type="entry name" value="Cloroperoxidase"/>
    <property type="match status" value="1"/>
</dbReference>
<dbReference type="OrthoDB" id="407298at2759"/>
<dbReference type="Gene3D" id="1.10.489.10">
    <property type="entry name" value="Chloroperoxidase-like"/>
    <property type="match status" value="1"/>
</dbReference>
<evidence type="ECO:0000313" key="11">
    <source>
        <dbReference type="Proteomes" id="UP000660729"/>
    </source>
</evidence>
<reference evidence="10" key="1">
    <citation type="submission" date="2020-04" db="EMBL/GenBank/DDBJ databases">
        <title>Draft genome resource of the tomato pathogen Pseudocercospora fuligena.</title>
        <authorList>
            <person name="Zaccaron A."/>
        </authorList>
    </citation>
    <scope>NUCLEOTIDE SEQUENCE</scope>
    <source>
        <strain evidence="10">PF001</strain>
    </source>
</reference>
<keyword evidence="11" id="KW-1185">Reference proteome</keyword>
<protein>
    <submittedName>
        <fullName evidence="10">Dothistromin biosynthesis peroxidase dotB</fullName>
    </submittedName>
</protein>
<feature type="signal peptide" evidence="8">
    <location>
        <begin position="1"/>
        <end position="27"/>
    </location>
</feature>
<dbReference type="InterPro" id="IPR000028">
    <property type="entry name" value="Chloroperoxidase"/>
</dbReference>
<gene>
    <name evidence="10" type="ORF">HII31_11189</name>
</gene>
<evidence type="ECO:0000256" key="7">
    <source>
        <dbReference type="ARBA" id="ARBA00025795"/>
    </source>
</evidence>
<dbReference type="Proteomes" id="UP000660729">
    <property type="component" value="Unassembled WGS sequence"/>
</dbReference>
<evidence type="ECO:0000256" key="5">
    <source>
        <dbReference type="ARBA" id="ARBA00023002"/>
    </source>
</evidence>
<keyword evidence="3" id="KW-0349">Heme</keyword>
<feature type="chain" id="PRO_5034661387" evidence="8">
    <location>
        <begin position="28"/>
        <end position="470"/>
    </location>
</feature>
<comment type="similarity">
    <text evidence="7">Belongs to the chloroperoxidase family.</text>
</comment>
<dbReference type="PROSITE" id="PS51405">
    <property type="entry name" value="HEME_HALOPEROXIDASE"/>
    <property type="match status" value="1"/>
</dbReference>
<evidence type="ECO:0000256" key="1">
    <source>
        <dbReference type="ARBA" id="ARBA00001970"/>
    </source>
</evidence>
<accession>A0A8H6R9B9</accession>
<sequence length="470" mass="50509">MHTNARFPSLLSLSFVSLVLLFRHVIAFGYLADQHHEHKHKAFIRHVEEKIPDDKDQELFKRQLAGLLGAVSGGGDALGGLTGLTGAIPGLGGGSFTYGGGPVDVWGAHQFVPPGPGDQRGPCPGMNSLANHNFIAHNGVVNMFEVVNAINQVLGVGIDLAIANALLAVFSAGDPITLSWSIGGPDPKVAAPLGGFLGIFGQPQGLDYAHNFVEADCSLTRNDLFDTGDSWTLDINLFQRFYYSVPEGYPFTFHDMAQIAARRFHECIATSPNFYFGPVAGLVVANAAKIFAARIMANYSDPYQPEGVLTHEILKSFFGIVDWPAPFTYNIGCERIPENWTRRPGAYGLLEFNVDLIQWIGWFPELGSIGGNLGAVNTFAGIQMDDPASGISNLPRLLEGNNLICIALELIKTGSPSFANNFFKSLFDLLGTTIQSIGCPQIGALERGGVPLNQHLQNIYPGAAQAKSGL</sequence>
<keyword evidence="4" id="KW-0479">Metal-binding</keyword>
<proteinExistence type="inferred from homology"/>
<keyword evidence="6" id="KW-0408">Iron</keyword>
<evidence type="ECO:0000256" key="3">
    <source>
        <dbReference type="ARBA" id="ARBA00022617"/>
    </source>
</evidence>
<comment type="caution">
    <text evidence="10">The sequence shown here is derived from an EMBL/GenBank/DDBJ whole genome shotgun (WGS) entry which is preliminary data.</text>
</comment>
<evidence type="ECO:0000259" key="9">
    <source>
        <dbReference type="PROSITE" id="PS51405"/>
    </source>
</evidence>
<dbReference type="GO" id="GO:0046872">
    <property type="term" value="F:metal ion binding"/>
    <property type="evidence" value="ECO:0007669"/>
    <property type="project" value="UniProtKB-KW"/>
</dbReference>
<evidence type="ECO:0000313" key="10">
    <source>
        <dbReference type="EMBL" id="KAF7187449.1"/>
    </source>
</evidence>
<organism evidence="10 11">
    <name type="scientific">Pseudocercospora fuligena</name>
    <dbReference type="NCBI Taxonomy" id="685502"/>
    <lineage>
        <taxon>Eukaryota</taxon>
        <taxon>Fungi</taxon>
        <taxon>Dikarya</taxon>
        <taxon>Ascomycota</taxon>
        <taxon>Pezizomycotina</taxon>
        <taxon>Dothideomycetes</taxon>
        <taxon>Dothideomycetidae</taxon>
        <taxon>Mycosphaerellales</taxon>
        <taxon>Mycosphaerellaceae</taxon>
        <taxon>Pseudocercospora</taxon>
    </lineage>
</organism>
<evidence type="ECO:0000256" key="6">
    <source>
        <dbReference type="ARBA" id="ARBA00023004"/>
    </source>
</evidence>
<evidence type="ECO:0000256" key="2">
    <source>
        <dbReference type="ARBA" id="ARBA00022559"/>
    </source>
</evidence>
<dbReference type="EMBL" id="JABCIY010000228">
    <property type="protein sequence ID" value="KAF7187449.1"/>
    <property type="molecule type" value="Genomic_DNA"/>
</dbReference>
<dbReference type="PANTHER" id="PTHR33577:SF16">
    <property type="entry name" value="HEME HALOPEROXIDASE FAMILY PROFILE DOMAIN-CONTAINING PROTEIN"/>
    <property type="match status" value="1"/>
</dbReference>
<dbReference type="AlphaFoldDB" id="A0A8H6R9B9"/>
<evidence type="ECO:0000256" key="4">
    <source>
        <dbReference type="ARBA" id="ARBA00022723"/>
    </source>
</evidence>
<keyword evidence="2 10" id="KW-0575">Peroxidase</keyword>
<dbReference type="Pfam" id="PF01328">
    <property type="entry name" value="Peroxidase_2"/>
    <property type="match status" value="1"/>
</dbReference>
<evidence type="ECO:0000256" key="8">
    <source>
        <dbReference type="SAM" id="SignalP"/>
    </source>
</evidence>
<name>A0A8H6R9B9_9PEZI</name>